<dbReference type="InterPro" id="IPR004413">
    <property type="entry name" value="GatB"/>
</dbReference>
<keyword evidence="13" id="KW-0808">Transferase</keyword>
<keyword evidence="7 11" id="KW-0648">Protein biosynthesis</keyword>
<dbReference type="KEGG" id="nabu:FZC36_01935"/>
<evidence type="ECO:0000256" key="7">
    <source>
        <dbReference type="ARBA" id="ARBA00022917"/>
    </source>
</evidence>
<evidence type="ECO:0000313" key="14">
    <source>
        <dbReference type="Proteomes" id="UP000324924"/>
    </source>
</evidence>
<dbReference type="HAMAP" id="MF_00121">
    <property type="entry name" value="GatB"/>
    <property type="match status" value="1"/>
</dbReference>
<organism evidence="13 14">
    <name type="scientific">Candidatus Nesciobacter abundans</name>
    <dbReference type="NCBI Taxonomy" id="2601668"/>
    <lineage>
        <taxon>Bacteria</taxon>
        <taxon>Pseudomonadati</taxon>
        <taxon>Pseudomonadota</taxon>
        <taxon>Alphaproteobacteria</taxon>
        <taxon>Holosporales</taxon>
        <taxon>Holosporaceae</taxon>
        <taxon>Candidatus Nesciobacter</taxon>
    </lineage>
</organism>
<name>A0A5C0UK07_9PROT</name>
<dbReference type="Pfam" id="PF02934">
    <property type="entry name" value="GatB_N"/>
    <property type="match status" value="1"/>
</dbReference>
<evidence type="ECO:0000256" key="2">
    <source>
        <dbReference type="ARBA" id="ARBA00011123"/>
    </source>
</evidence>
<keyword evidence="4 11" id="KW-0436">Ligase</keyword>
<comment type="catalytic activity">
    <reaction evidence="9 11">
        <text>L-aspartyl-tRNA(Asn) + L-glutamine + ATP + H2O = L-asparaginyl-tRNA(Asn) + L-glutamate + ADP + phosphate + 2 H(+)</text>
        <dbReference type="Rhea" id="RHEA:14513"/>
        <dbReference type="Rhea" id="RHEA-COMP:9674"/>
        <dbReference type="Rhea" id="RHEA-COMP:9677"/>
        <dbReference type="ChEBI" id="CHEBI:15377"/>
        <dbReference type="ChEBI" id="CHEBI:15378"/>
        <dbReference type="ChEBI" id="CHEBI:29985"/>
        <dbReference type="ChEBI" id="CHEBI:30616"/>
        <dbReference type="ChEBI" id="CHEBI:43474"/>
        <dbReference type="ChEBI" id="CHEBI:58359"/>
        <dbReference type="ChEBI" id="CHEBI:78515"/>
        <dbReference type="ChEBI" id="CHEBI:78516"/>
        <dbReference type="ChEBI" id="CHEBI:456216"/>
    </reaction>
</comment>
<dbReference type="NCBIfam" id="NF004014">
    <property type="entry name" value="PRK05477.1-4"/>
    <property type="match status" value="1"/>
</dbReference>
<dbReference type="InterPro" id="IPR014746">
    <property type="entry name" value="Gln_synth/guanido_kin_cat_dom"/>
</dbReference>
<gene>
    <name evidence="11 13" type="primary">gatB</name>
    <name evidence="13" type="ORF">FZC36_01935</name>
</gene>
<dbReference type="SUPFAM" id="SSF55931">
    <property type="entry name" value="Glutamine synthetase/guanido kinase"/>
    <property type="match status" value="1"/>
</dbReference>
<dbReference type="Pfam" id="PF02637">
    <property type="entry name" value="GatB_Yqey"/>
    <property type="match status" value="1"/>
</dbReference>
<dbReference type="Proteomes" id="UP000324924">
    <property type="component" value="Chromosome"/>
</dbReference>
<feature type="domain" description="Asn/Gln amidotransferase" evidence="12">
    <location>
        <begin position="335"/>
        <end position="480"/>
    </location>
</feature>
<protein>
    <recommendedName>
        <fullName evidence="3 11">Aspartyl/glutamyl-tRNA(Asn/Gln) amidotransferase subunit B</fullName>
        <shortName evidence="11">Asp/Glu-ADT subunit B</shortName>
        <ecNumber evidence="11">6.3.5.-</ecNumber>
    </recommendedName>
</protein>
<dbReference type="RefSeq" id="WP_148972307.1">
    <property type="nucleotide sequence ID" value="NZ_CP043314.1"/>
</dbReference>
<dbReference type="InterPro" id="IPR006075">
    <property type="entry name" value="Asn/Gln-tRNA_Trfase_suB/E_cat"/>
</dbReference>
<proteinExistence type="inferred from homology"/>
<dbReference type="InterPro" id="IPR017959">
    <property type="entry name" value="Asn/Gln-tRNA_amidoTrfase_suB/E"/>
</dbReference>
<sequence length="485" mass="55006">MILDNKENSTKTNQGWKMVIGLEVHAQINTKSKLFSRASTSCEKPNSGVDILELALPGALPVLNKECLYKGITSGLAFGMKINETSSFDRKHYFYPDLPSGYQITQFYRPIAQDGIVKIWDAEGNIKEIRLNRIHLETDAGKSIHKNGKTLIDLNRNGIPLMEIVTEPDISTAEEAACFFRILQATLKAIDTCDGNMEKGQIRADVNVSVHKSGDPLGTRVEVKNINSVRFMKKAINYEFDRQIALLEKGEKINQETRLFDENTFKTSHMRDKEDSSDYRYMPDPDLPCFTVQKEVINSLESSAKLPYDICDKISKLGVKHSDAWTVAENPVLTNLFLDIEENFSTKGKKILFNWLIGDVSAYIKENQNTEINPIYLKNIIEKLESNSISSKVAKEVFIESINKNKNPLEIIKENNLEQTDSIEEVMKVINQVLEENPKELESYKKGKTNLEKFFLGQAMKITKGRINPVLLQTELKKELSKLAT</sequence>
<dbReference type="InterPro" id="IPR017958">
    <property type="entry name" value="Gln-tRNA_amidoTrfase_suB_CS"/>
</dbReference>
<dbReference type="FunFam" id="1.10.10.410:FF:000001">
    <property type="entry name" value="Aspartyl/glutamyl-tRNA(Asn/Gln) amidotransferase subunit B"/>
    <property type="match status" value="1"/>
</dbReference>
<dbReference type="EC" id="6.3.5.-" evidence="11"/>
<evidence type="ECO:0000256" key="8">
    <source>
        <dbReference type="ARBA" id="ARBA00024799"/>
    </source>
</evidence>
<dbReference type="NCBIfam" id="NF004012">
    <property type="entry name" value="PRK05477.1-2"/>
    <property type="match status" value="1"/>
</dbReference>
<dbReference type="PROSITE" id="PS01234">
    <property type="entry name" value="GATB"/>
    <property type="match status" value="1"/>
</dbReference>
<evidence type="ECO:0000259" key="12">
    <source>
        <dbReference type="SMART" id="SM00845"/>
    </source>
</evidence>
<reference evidence="13 14" key="1">
    <citation type="submission" date="2019-08" db="EMBL/GenBank/DDBJ databases">
        <title>Highly reduced genomes of protist endosymbionts show evolutionary convergence.</title>
        <authorList>
            <person name="George E."/>
            <person name="Husnik F."/>
            <person name="Tashyreva D."/>
            <person name="Prokopchuk G."/>
            <person name="Horak A."/>
            <person name="Kwong W.K."/>
            <person name="Lukes J."/>
            <person name="Keeling P.J."/>
        </authorList>
    </citation>
    <scope>NUCLEOTIDE SEQUENCE [LARGE SCALE GENOMIC DNA]</scope>
    <source>
        <strain evidence="13">1604HC</strain>
    </source>
</reference>
<dbReference type="InterPro" id="IPR023168">
    <property type="entry name" value="GatB_Yqey_C_2"/>
</dbReference>
<dbReference type="NCBIfam" id="TIGR00133">
    <property type="entry name" value="gatB"/>
    <property type="match status" value="1"/>
</dbReference>
<comment type="catalytic activity">
    <reaction evidence="10 11">
        <text>L-glutamyl-tRNA(Gln) + L-glutamine + ATP + H2O = L-glutaminyl-tRNA(Gln) + L-glutamate + ADP + phosphate + H(+)</text>
        <dbReference type="Rhea" id="RHEA:17521"/>
        <dbReference type="Rhea" id="RHEA-COMP:9681"/>
        <dbReference type="Rhea" id="RHEA-COMP:9684"/>
        <dbReference type="ChEBI" id="CHEBI:15377"/>
        <dbReference type="ChEBI" id="CHEBI:15378"/>
        <dbReference type="ChEBI" id="CHEBI:29985"/>
        <dbReference type="ChEBI" id="CHEBI:30616"/>
        <dbReference type="ChEBI" id="CHEBI:43474"/>
        <dbReference type="ChEBI" id="CHEBI:58359"/>
        <dbReference type="ChEBI" id="CHEBI:78520"/>
        <dbReference type="ChEBI" id="CHEBI:78521"/>
        <dbReference type="ChEBI" id="CHEBI:456216"/>
    </reaction>
</comment>
<evidence type="ECO:0000256" key="4">
    <source>
        <dbReference type="ARBA" id="ARBA00022598"/>
    </source>
</evidence>
<evidence type="ECO:0000313" key="13">
    <source>
        <dbReference type="EMBL" id="QEK39184.1"/>
    </source>
</evidence>
<evidence type="ECO:0000256" key="5">
    <source>
        <dbReference type="ARBA" id="ARBA00022741"/>
    </source>
</evidence>
<dbReference type="InterPro" id="IPR003789">
    <property type="entry name" value="Asn/Gln_tRNA_amidoTrase-B-like"/>
</dbReference>
<dbReference type="EMBL" id="CP043314">
    <property type="protein sequence ID" value="QEK39184.1"/>
    <property type="molecule type" value="Genomic_DNA"/>
</dbReference>
<dbReference type="OrthoDB" id="9804078at2"/>
<dbReference type="SUPFAM" id="SSF89095">
    <property type="entry name" value="GatB/YqeY motif"/>
    <property type="match status" value="1"/>
</dbReference>
<accession>A0A5C0UK07</accession>
<dbReference type="GO" id="GO:0016740">
    <property type="term" value="F:transferase activity"/>
    <property type="evidence" value="ECO:0007669"/>
    <property type="project" value="UniProtKB-KW"/>
</dbReference>
<comment type="subunit">
    <text evidence="2 11">Heterotrimer of A, B and C subunits.</text>
</comment>
<evidence type="ECO:0000256" key="1">
    <source>
        <dbReference type="ARBA" id="ARBA00005306"/>
    </source>
</evidence>
<dbReference type="Gene3D" id="1.10.10.410">
    <property type="match status" value="1"/>
</dbReference>
<keyword evidence="14" id="KW-1185">Reference proteome</keyword>
<evidence type="ECO:0000256" key="10">
    <source>
        <dbReference type="ARBA" id="ARBA00047913"/>
    </source>
</evidence>
<dbReference type="InterPro" id="IPR018027">
    <property type="entry name" value="Asn/Gln_amidotransferase"/>
</dbReference>
<dbReference type="PANTHER" id="PTHR11659:SF0">
    <property type="entry name" value="GLUTAMYL-TRNA(GLN) AMIDOTRANSFERASE SUBUNIT B, MITOCHONDRIAL"/>
    <property type="match status" value="1"/>
</dbReference>
<evidence type="ECO:0000256" key="6">
    <source>
        <dbReference type="ARBA" id="ARBA00022840"/>
    </source>
</evidence>
<dbReference type="GO" id="GO:0005524">
    <property type="term" value="F:ATP binding"/>
    <property type="evidence" value="ECO:0007669"/>
    <property type="project" value="UniProtKB-KW"/>
</dbReference>
<dbReference type="GO" id="GO:0030956">
    <property type="term" value="C:glutamyl-tRNA(Gln) amidotransferase complex"/>
    <property type="evidence" value="ECO:0007669"/>
    <property type="project" value="TreeGrafter"/>
</dbReference>
<evidence type="ECO:0000256" key="11">
    <source>
        <dbReference type="HAMAP-Rule" id="MF_00121"/>
    </source>
</evidence>
<keyword evidence="5 11" id="KW-0547">Nucleotide-binding</keyword>
<comment type="similarity">
    <text evidence="1 11">Belongs to the GatB/GatE family. GatB subfamily.</text>
</comment>
<dbReference type="GO" id="GO:0050566">
    <property type="term" value="F:asparaginyl-tRNA synthase (glutamine-hydrolyzing) activity"/>
    <property type="evidence" value="ECO:0007669"/>
    <property type="project" value="RHEA"/>
</dbReference>
<dbReference type="PANTHER" id="PTHR11659">
    <property type="entry name" value="GLUTAMYL-TRNA GLN AMIDOTRANSFERASE SUBUNIT B MITOCHONDRIAL AND PROKARYOTIC PET112-RELATED"/>
    <property type="match status" value="1"/>
</dbReference>
<evidence type="ECO:0000256" key="3">
    <source>
        <dbReference type="ARBA" id="ARBA00016923"/>
    </source>
</evidence>
<dbReference type="SMART" id="SM00845">
    <property type="entry name" value="GatB_Yqey"/>
    <property type="match status" value="1"/>
</dbReference>
<keyword evidence="6 11" id="KW-0067">ATP-binding</keyword>
<comment type="function">
    <text evidence="8 11">Allows the formation of correctly charged Asn-tRNA(Asn) or Gln-tRNA(Gln) through the transamidation of misacylated Asp-tRNA(Asn) or Glu-tRNA(Gln) in organisms which lack either or both of asparaginyl-tRNA or glutaminyl-tRNA synthetases. The reaction takes place in the presence of glutamine and ATP through an activated phospho-Asp-tRNA(Asn) or phospho-Glu-tRNA(Gln).</text>
</comment>
<dbReference type="AlphaFoldDB" id="A0A5C0UK07"/>
<dbReference type="GO" id="GO:0070681">
    <property type="term" value="P:glutaminyl-tRNAGln biosynthesis via transamidation"/>
    <property type="evidence" value="ECO:0007669"/>
    <property type="project" value="TreeGrafter"/>
</dbReference>
<dbReference type="GO" id="GO:0050567">
    <property type="term" value="F:glutaminyl-tRNA synthase (glutamine-hydrolyzing) activity"/>
    <property type="evidence" value="ECO:0007669"/>
    <property type="project" value="UniProtKB-UniRule"/>
</dbReference>
<evidence type="ECO:0000256" key="9">
    <source>
        <dbReference type="ARBA" id="ARBA00047380"/>
    </source>
</evidence>
<dbReference type="GO" id="GO:0006412">
    <property type="term" value="P:translation"/>
    <property type="evidence" value="ECO:0007669"/>
    <property type="project" value="UniProtKB-UniRule"/>
</dbReference>